<proteinExistence type="predicted"/>
<evidence type="ECO:0008006" key="3">
    <source>
        <dbReference type="Google" id="ProtNLM"/>
    </source>
</evidence>
<gene>
    <name evidence="1" type="ORF">JK167_11605</name>
</gene>
<protein>
    <recommendedName>
        <fullName evidence="3">DUF3037 domain-containing protein</fullName>
    </recommendedName>
</protein>
<accession>A0AA41ERD2</accession>
<reference evidence="1" key="1">
    <citation type="submission" date="2020-12" db="EMBL/GenBank/DDBJ databases">
        <authorList>
            <person name="Mcmullen J.G."/>
        </authorList>
    </citation>
    <scope>NUCLEOTIDE SEQUENCE</scope>
    <source>
        <strain evidence="1">Dm-2019-70</strain>
    </source>
</reference>
<sequence>MNTFKLFFTVLKYIPSPIRRESIIVGIACHIPHLKMSRFYQIKSMKRVASFDDEYDKDFFQLMMRSFHLELDYPTSTQDGNENLSLQSDITEDNVKSKAFLEDRTKYFANEFQFESVQIMDSNLVSYKQDIQDLIKTYLYYDRPKSERITTTEVRRLLSRQLHIIGIKSYERYPNVIGDFNNSSLFDYKLGDYYIKVISFDYSHGSTMAKELKSTLYDLSESIGTKGINKIRIVINNNYKESNFAAYITFRDKINQIISNTTAETNIDVVPLSEFVSSKF</sequence>
<organism evidence="1 2">
    <name type="scientific">Levilactobacillus brevis</name>
    <name type="common">Lactobacillus brevis</name>
    <dbReference type="NCBI Taxonomy" id="1580"/>
    <lineage>
        <taxon>Bacteria</taxon>
        <taxon>Bacillati</taxon>
        <taxon>Bacillota</taxon>
        <taxon>Bacilli</taxon>
        <taxon>Lactobacillales</taxon>
        <taxon>Lactobacillaceae</taxon>
        <taxon>Levilactobacillus</taxon>
    </lineage>
</organism>
<dbReference type="Proteomes" id="UP000676478">
    <property type="component" value="Unassembled WGS sequence"/>
</dbReference>
<evidence type="ECO:0000313" key="2">
    <source>
        <dbReference type="Proteomes" id="UP000676478"/>
    </source>
</evidence>
<evidence type="ECO:0000313" key="1">
    <source>
        <dbReference type="EMBL" id="MBS1011473.1"/>
    </source>
</evidence>
<dbReference type="AlphaFoldDB" id="A0AA41ERD2"/>
<reference evidence="1" key="2">
    <citation type="submission" date="2022-09" db="EMBL/GenBank/DDBJ databases">
        <title>Genome-inferred correspondence between phylogeny and metabolic traits in the wild Drosophila gut microbiome.</title>
        <authorList>
            <person name="Bueno E."/>
            <person name="Blow F."/>
            <person name="Douglas A.E."/>
        </authorList>
    </citation>
    <scope>NUCLEOTIDE SEQUENCE</scope>
    <source>
        <strain evidence="1">Dm-2019-70</strain>
    </source>
</reference>
<dbReference type="EMBL" id="JAERKF010000016">
    <property type="protein sequence ID" value="MBS1011473.1"/>
    <property type="molecule type" value="Genomic_DNA"/>
</dbReference>
<dbReference type="RefSeq" id="WP_211756738.1">
    <property type="nucleotide sequence ID" value="NZ_JAERKF010000016.1"/>
</dbReference>
<name>A0AA41ERD2_LEVBR</name>
<comment type="caution">
    <text evidence="1">The sequence shown here is derived from an EMBL/GenBank/DDBJ whole genome shotgun (WGS) entry which is preliminary data.</text>
</comment>